<dbReference type="RefSeq" id="WP_249477735.1">
    <property type="nucleotide sequence ID" value="NZ_CP097218.1"/>
</dbReference>
<evidence type="ECO:0000313" key="2">
    <source>
        <dbReference type="EMBL" id="UQN28606.1"/>
    </source>
</evidence>
<dbReference type="PROSITE" id="PS51318">
    <property type="entry name" value="TAT"/>
    <property type="match status" value="1"/>
</dbReference>
<dbReference type="EMBL" id="CP097218">
    <property type="protein sequence ID" value="UQN28606.1"/>
    <property type="molecule type" value="Genomic_DNA"/>
</dbReference>
<accession>A0ABY4N3C4</accession>
<proteinExistence type="predicted"/>
<feature type="chain" id="PRO_5047115142" evidence="1">
    <location>
        <begin position="30"/>
        <end position="198"/>
    </location>
</feature>
<keyword evidence="1" id="KW-0732">Signal</keyword>
<protein>
    <submittedName>
        <fullName evidence="2">Uncharacterized protein</fullName>
    </submittedName>
</protein>
<feature type="signal peptide" evidence="1">
    <location>
        <begin position="1"/>
        <end position="29"/>
    </location>
</feature>
<dbReference type="Proteomes" id="UP001055868">
    <property type="component" value="Chromosome"/>
</dbReference>
<keyword evidence="3" id="KW-1185">Reference proteome</keyword>
<name>A0ABY4N3C4_9MICO</name>
<dbReference type="InterPro" id="IPR006311">
    <property type="entry name" value="TAT_signal"/>
</dbReference>
<gene>
    <name evidence="2" type="ORF">M4486_13335</name>
</gene>
<evidence type="ECO:0000313" key="3">
    <source>
        <dbReference type="Proteomes" id="UP001055868"/>
    </source>
</evidence>
<reference evidence="2" key="1">
    <citation type="submission" date="2022-05" db="EMBL/GenBank/DDBJ databases">
        <title>Genomic analysis of Brachybacterium sp. CBA3104.</title>
        <authorList>
            <person name="Roh S.W."/>
            <person name="Kim Y.B."/>
            <person name="Kim Y."/>
        </authorList>
    </citation>
    <scope>NUCLEOTIDE SEQUENCE</scope>
    <source>
        <strain evidence="2">CBA3104</strain>
    </source>
</reference>
<sequence length="198" mass="21067">MTHPMTRRGLLIGGAIGAITLAGAAPALAADPTFDEAFFTRDEGAQYTGDIKIDAMLDAQVDNAKLIMAVGKGHDIPRFGIEVALATAIRESMLLNIHAALDADSGGLFQQRPAAGWGTHSQVCHKLLATKAFYGVPGSEHTNNNGLLQTAGWEDMSLWEAASAVQSPREDLKPRYQDWAAAATDIYNTWGSIAPFTG</sequence>
<organism evidence="2 3">
    <name type="scientific">Brachybacterium kimchii</name>
    <dbReference type="NCBI Taxonomy" id="2942909"/>
    <lineage>
        <taxon>Bacteria</taxon>
        <taxon>Bacillati</taxon>
        <taxon>Actinomycetota</taxon>
        <taxon>Actinomycetes</taxon>
        <taxon>Micrococcales</taxon>
        <taxon>Dermabacteraceae</taxon>
        <taxon>Brachybacterium</taxon>
    </lineage>
</organism>
<evidence type="ECO:0000256" key="1">
    <source>
        <dbReference type="SAM" id="SignalP"/>
    </source>
</evidence>